<dbReference type="InterPro" id="IPR006067">
    <property type="entry name" value="NO2/SO3_Rdtase_4Fe4S_dom"/>
</dbReference>
<keyword evidence="6" id="KW-0411">Iron-sulfur</keyword>
<evidence type="ECO:0000313" key="9">
    <source>
        <dbReference type="EMBL" id="SUQ12649.1"/>
    </source>
</evidence>
<evidence type="ECO:0000256" key="2">
    <source>
        <dbReference type="ARBA" id="ARBA00022617"/>
    </source>
</evidence>
<dbReference type="Pfam" id="PF01077">
    <property type="entry name" value="NIR_SIR"/>
    <property type="match status" value="1"/>
</dbReference>
<dbReference type="GO" id="GO:0046872">
    <property type="term" value="F:metal ion binding"/>
    <property type="evidence" value="ECO:0007669"/>
    <property type="project" value="UniProtKB-KW"/>
</dbReference>
<dbReference type="OrthoDB" id="9803707at2"/>
<accession>A0A316A3B1</accession>
<evidence type="ECO:0000313" key="10">
    <source>
        <dbReference type="Proteomes" id="UP000254051"/>
    </source>
</evidence>
<evidence type="ECO:0000259" key="7">
    <source>
        <dbReference type="Pfam" id="PF01077"/>
    </source>
</evidence>
<evidence type="ECO:0000259" key="8">
    <source>
        <dbReference type="Pfam" id="PF03460"/>
    </source>
</evidence>
<dbReference type="PROSITE" id="PS00365">
    <property type="entry name" value="NIR_SIR"/>
    <property type="match status" value="1"/>
</dbReference>
<gene>
    <name evidence="9" type="ORF">SAMN05216529_101546</name>
</gene>
<dbReference type="InterPro" id="IPR045854">
    <property type="entry name" value="NO2/SO3_Rdtase_4Fe4S_sf"/>
</dbReference>
<proteinExistence type="predicted"/>
<dbReference type="GO" id="GO:0016491">
    <property type="term" value="F:oxidoreductase activity"/>
    <property type="evidence" value="ECO:0007669"/>
    <property type="project" value="UniProtKB-KW"/>
</dbReference>
<keyword evidence="1" id="KW-0004">4Fe-4S</keyword>
<feature type="domain" description="Nitrite/sulphite reductase 4Fe-4S" evidence="7">
    <location>
        <begin position="123"/>
        <end position="274"/>
    </location>
</feature>
<organism evidence="9 10">
    <name type="scientific">Faecalicatena contorta</name>
    <dbReference type="NCBI Taxonomy" id="39482"/>
    <lineage>
        <taxon>Bacteria</taxon>
        <taxon>Bacillati</taxon>
        <taxon>Bacillota</taxon>
        <taxon>Clostridia</taxon>
        <taxon>Lachnospirales</taxon>
        <taxon>Lachnospiraceae</taxon>
        <taxon>Faecalicatena</taxon>
    </lineage>
</organism>
<dbReference type="Gene3D" id="3.90.480.10">
    <property type="entry name" value="Sulfite Reductase Hemoprotein,Domain 2"/>
    <property type="match status" value="1"/>
</dbReference>
<dbReference type="PRINTS" id="PR00397">
    <property type="entry name" value="SIROHAEM"/>
</dbReference>
<dbReference type="InterPro" id="IPR051329">
    <property type="entry name" value="NIR_SIR_4Fe-4S"/>
</dbReference>
<evidence type="ECO:0000256" key="3">
    <source>
        <dbReference type="ARBA" id="ARBA00022723"/>
    </source>
</evidence>
<dbReference type="EMBL" id="UHJJ01000001">
    <property type="protein sequence ID" value="SUQ12649.1"/>
    <property type="molecule type" value="Genomic_DNA"/>
</dbReference>
<evidence type="ECO:0000256" key="1">
    <source>
        <dbReference type="ARBA" id="ARBA00022485"/>
    </source>
</evidence>
<protein>
    <submittedName>
        <fullName evidence="9">Ferredoxin-nitrite reductase</fullName>
    </submittedName>
</protein>
<dbReference type="InterPro" id="IPR005117">
    <property type="entry name" value="NiRdtase/SiRdtase_haem-b_fer"/>
</dbReference>
<evidence type="ECO:0000256" key="4">
    <source>
        <dbReference type="ARBA" id="ARBA00023002"/>
    </source>
</evidence>
<sequence>MVVENIERLKEIYRNEISHFQEIGHQFVSGKITSGEFKGVSGGMGVYAQRGGEKFMIRLRILSGVMPLETLELIRDFCNDYSLPSIHLTTRQAVQLHNLAFDDVIGIMSKSLEHNLFTRGGGGNYPRNVSLSPLSGVEEEGFDVTPYAIMVNEYFVSRMSSYKLPRKFKVAFSNNSKDTANATIADLGFLAVHRDGKEYFQIYLGGSLGANGDIALPYEALAEPKDILYHVEAALRLFVAEGDFENKAKARMRFIVKRMGKEQFLKAYKKVLEKVKESEVLETECKGDSQLKLKKLPYERLEGRNIIAQKQEGYFSFVVHPQGGLLDTRILNDIVSYLKKSPQVQVRLSMEESMYIRNLTAGQVKDLLDITKEINQTTRLRQSICCIGVPTCQIGIQNSQKLLNEIISYLEDQNLKEDILPALHISGCVNSCSRHQVNEIGFQGKKKRVQDVAVDVYSLYMGGKVGEEQTCLAKNYGDLPADRIPAFLYELALELKGRGLEFREYLLHHEEQLIKILAKYVI</sequence>
<keyword evidence="2" id="KW-0349">Heme</keyword>
<dbReference type="Proteomes" id="UP000254051">
    <property type="component" value="Unassembled WGS sequence"/>
</dbReference>
<dbReference type="Pfam" id="PF03460">
    <property type="entry name" value="NIR_SIR_ferr"/>
    <property type="match status" value="1"/>
</dbReference>
<dbReference type="SUPFAM" id="SSF55124">
    <property type="entry name" value="Nitrite/Sulfite reductase N-terminal domain-like"/>
    <property type="match status" value="2"/>
</dbReference>
<dbReference type="PANTHER" id="PTHR32439">
    <property type="entry name" value="FERREDOXIN--NITRITE REDUCTASE, CHLOROPLASTIC"/>
    <property type="match status" value="1"/>
</dbReference>
<evidence type="ECO:0000256" key="5">
    <source>
        <dbReference type="ARBA" id="ARBA00023004"/>
    </source>
</evidence>
<dbReference type="InterPro" id="IPR006066">
    <property type="entry name" value="NO2/SO3_Rdtase_FeS/sirohaem_BS"/>
</dbReference>
<dbReference type="SUPFAM" id="SSF56014">
    <property type="entry name" value="Nitrite and sulphite reductase 4Fe-4S domain-like"/>
    <property type="match status" value="2"/>
</dbReference>
<reference evidence="10" key="1">
    <citation type="submission" date="2017-07" db="EMBL/GenBank/DDBJ databases">
        <authorList>
            <person name="Varghese N."/>
            <person name="Submissions S."/>
        </authorList>
    </citation>
    <scope>NUCLEOTIDE SEQUENCE [LARGE SCALE GENOMIC DNA]</scope>
    <source>
        <strain evidence="10">NLAE-zl-C134</strain>
    </source>
</reference>
<keyword evidence="5" id="KW-0408">Iron</keyword>
<dbReference type="Gene3D" id="3.30.413.10">
    <property type="entry name" value="Sulfite Reductase Hemoprotein, domain 1"/>
    <property type="match status" value="2"/>
</dbReference>
<name>A0A316A3B1_9FIRM</name>
<feature type="domain" description="Nitrite/Sulfite reductase ferredoxin-like" evidence="8">
    <location>
        <begin position="47"/>
        <end position="109"/>
    </location>
</feature>
<evidence type="ECO:0000256" key="6">
    <source>
        <dbReference type="ARBA" id="ARBA00023014"/>
    </source>
</evidence>
<dbReference type="RefSeq" id="WP_109708653.1">
    <property type="nucleotide sequence ID" value="NZ_QGDS01000001.1"/>
</dbReference>
<dbReference type="GO" id="GO:0051539">
    <property type="term" value="F:4 iron, 4 sulfur cluster binding"/>
    <property type="evidence" value="ECO:0007669"/>
    <property type="project" value="UniProtKB-KW"/>
</dbReference>
<dbReference type="InterPro" id="IPR036136">
    <property type="entry name" value="Nit/Sulf_reduc_fer-like_dom_sf"/>
</dbReference>
<keyword evidence="4" id="KW-0560">Oxidoreductase</keyword>
<dbReference type="AlphaFoldDB" id="A0A316A3B1"/>
<dbReference type="PANTHER" id="PTHR32439:SF9">
    <property type="entry name" value="BLR3264 PROTEIN"/>
    <property type="match status" value="1"/>
</dbReference>
<keyword evidence="10" id="KW-1185">Reference proteome</keyword>
<dbReference type="GO" id="GO:0020037">
    <property type="term" value="F:heme binding"/>
    <property type="evidence" value="ECO:0007669"/>
    <property type="project" value="InterPro"/>
</dbReference>
<keyword evidence="3" id="KW-0479">Metal-binding</keyword>